<comment type="subunit">
    <text evidence="7">Monomer. Binds directly to the core enzyme of the DNA-dependent RNA polymerase and to nascent RNA.</text>
</comment>
<name>A0A7V4CHU6_UNCW3</name>
<dbReference type="HAMAP" id="MF_00945_B">
    <property type="entry name" value="NusA_B"/>
    <property type="match status" value="1"/>
</dbReference>
<dbReference type="InterPro" id="IPR025249">
    <property type="entry name" value="TF_NusA_KH_1st"/>
</dbReference>
<dbReference type="InterPro" id="IPR058582">
    <property type="entry name" value="KH_NusA_2nd"/>
</dbReference>
<dbReference type="SUPFAM" id="SSF50249">
    <property type="entry name" value="Nucleic acid-binding proteins"/>
    <property type="match status" value="1"/>
</dbReference>
<keyword evidence="4 7" id="KW-0694">RNA-binding</keyword>
<evidence type="ECO:0000256" key="6">
    <source>
        <dbReference type="ARBA" id="ARBA00023163"/>
    </source>
</evidence>
<dbReference type="PANTHER" id="PTHR22648:SF0">
    <property type="entry name" value="TRANSCRIPTION TERMINATION_ANTITERMINATION PROTEIN NUSA"/>
    <property type="match status" value="1"/>
</dbReference>
<dbReference type="InterPro" id="IPR010213">
    <property type="entry name" value="TF_NusA"/>
</dbReference>
<keyword evidence="2 7" id="KW-0963">Cytoplasm</keyword>
<dbReference type="CDD" id="cd02134">
    <property type="entry name" value="KH-II_NusA_rpt1"/>
    <property type="match status" value="1"/>
</dbReference>
<dbReference type="InterPro" id="IPR004087">
    <property type="entry name" value="KH_dom"/>
</dbReference>
<dbReference type="Gene3D" id="3.30.300.20">
    <property type="match status" value="2"/>
</dbReference>
<dbReference type="GO" id="GO:0003723">
    <property type="term" value="F:RNA binding"/>
    <property type="evidence" value="ECO:0007669"/>
    <property type="project" value="UniProtKB-UniRule"/>
</dbReference>
<dbReference type="GO" id="GO:0006353">
    <property type="term" value="P:DNA-templated transcription termination"/>
    <property type="evidence" value="ECO:0007669"/>
    <property type="project" value="UniProtKB-UniRule"/>
</dbReference>
<dbReference type="Pfam" id="PF08529">
    <property type="entry name" value="NusA_N"/>
    <property type="match status" value="1"/>
</dbReference>
<dbReference type="InterPro" id="IPR012340">
    <property type="entry name" value="NA-bd_OB-fold"/>
</dbReference>
<dbReference type="Gene3D" id="3.30.1480.10">
    <property type="entry name" value="NusA, N-terminal domain"/>
    <property type="match status" value="1"/>
</dbReference>
<comment type="function">
    <text evidence="7">Participates in both transcription termination and antitermination.</text>
</comment>
<dbReference type="NCBIfam" id="TIGR01953">
    <property type="entry name" value="NusA"/>
    <property type="match status" value="1"/>
</dbReference>
<dbReference type="SMART" id="SM00316">
    <property type="entry name" value="S1"/>
    <property type="match status" value="1"/>
</dbReference>
<keyword evidence="6 7" id="KW-0804">Transcription</keyword>
<dbReference type="PROSITE" id="PS50126">
    <property type="entry name" value="S1"/>
    <property type="match status" value="1"/>
</dbReference>
<dbReference type="CDD" id="cd22529">
    <property type="entry name" value="KH-II_NusA_rpt2"/>
    <property type="match status" value="1"/>
</dbReference>
<dbReference type="GO" id="GO:0031564">
    <property type="term" value="P:transcription antitermination"/>
    <property type="evidence" value="ECO:0007669"/>
    <property type="project" value="UniProtKB-UniRule"/>
</dbReference>
<evidence type="ECO:0000256" key="2">
    <source>
        <dbReference type="ARBA" id="ARBA00022490"/>
    </source>
</evidence>
<keyword evidence="5 7" id="KW-0805">Transcription regulation</keyword>
<evidence type="ECO:0000256" key="7">
    <source>
        <dbReference type="HAMAP-Rule" id="MF_00945"/>
    </source>
</evidence>
<dbReference type="PANTHER" id="PTHR22648">
    <property type="entry name" value="TRANSCRIPTION TERMINATION FACTOR NUSA"/>
    <property type="match status" value="1"/>
</dbReference>
<protein>
    <recommendedName>
        <fullName evidence="7">Transcription termination/antitermination protein NusA</fullName>
    </recommendedName>
</protein>
<evidence type="ECO:0000256" key="4">
    <source>
        <dbReference type="ARBA" id="ARBA00022884"/>
    </source>
</evidence>
<comment type="subcellular location">
    <subcellularLocation>
        <location evidence="7">Cytoplasm</location>
    </subcellularLocation>
</comment>
<dbReference type="InterPro" id="IPR036555">
    <property type="entry name" value="NusA_N_sf"/>
</dbReference>
<organism evidence="9">
    <name type="scientific">candidate division WOR-3 bacterium</name>
    <dbReference type="NCBI Taxonomy" id="2052148"/>
    <lineage>
        <taxon>Bacteria</taxon>
        <taxon>Bacteria division WOR-3</taxon>
    </lineage>
</organism>
<gene>
    <name evidence="7 9" type="primary">nusA</name>
    <name evidence="9" type="ORF">ENU28_02375</name>
</gene>
<dbReference type="Gene3D" id="2.40.50.140">
    <property type="entry name" value="Nucleic acid-binding proteins"/>
    <property type="match status" value="1"/>
</dbReference>
<evidence type="ECO:0000256" key="1">
    <source>
        <dbReference type="ARBA" id="ARBA00022472"/>
    </source>
</evidence>
<dbReference type="GO" id="GO:0003700">
    <property type="term" value="F:DNA-binding transcription factor activity"/>
    <property type="evidence" value="ECO:0007669"/>
    <property type="project" value="InterPro"/>
</dbReference>
<evidence type="ECO:0000313" key="9">
    <source>
        <dbReference type="EMBL" id="HGQ55292.1"/>
    </source>
</evidence>
<accession>A0A7V4CHU6</accession>
<feature type="domain" description="S1 motif" evidence="8">
    <location>
        <begin position="136"/>
        <end position="200"/>
    </location>
</feature>
<dbReference type="InterPro" id="IPR009019">
    <property type="entry name" value="KH_sf_prok-type"/>
</dbReference>
<dbReference type="EMBL" id="DTBX01000084">
    <property type="protein sequence ID" value="HGQ55292.1"/>
    <property type="molecule type" value="Genomic_DNA"/>
</dbReference>
<dbReference type="InterPro" id="IPR013735">
    <property type="entry name" value="TF_NusA_N"/>
</dbReference>
<comment type="caution">
    <text evidence="9">The sequence shown here is derived from an EMBL/GenBank/DDBJ whole genome shotgun (WGS) entry which is preliminary data.</text>
</comment>
<sequence>MKKEEILNYISEIARKRNVDVLYVNEALKESLIVGLKKRYGQDSEPEVDIDLEKGEIKIFLNKTVVESAIKLGKEISLEEAKKIKPDVQIGEKIKVPLPLEEVGRSTIQKTADELVSRLRSVEKNKLYEEFKKKEKEIISGTIYQITKDKVIVNLGAVEGYLLPQDYLKSDRLRQGAVIKAYVVKVEKTPLGPRVHLSRTHQEFVKKLLAKEVPELQQNIIQIKAIARIPGVRTKIAVHSEDEKVDPVGACVGFKRSRIENVLKELGEEKIDIIQWSKDLKIFIARALSPAKVKEVIKEDDKFTVIVPDSDYPIAVGKKGTNVNLAARLTGANIEILKLSDYLDRQVKEKAKNISLKDLDLSDILLEKLVENQIINAFDLLITPDENISKFINYDIEQVKKLKKDIEEKIKEKFFSQASQEEGET</sequence>
<dbReference type="SUPFAM" id="SSF69705">
    <property type="entry name" value="Transcription factor NusA, N-terminal domain"/>
    <property type="match status" value="1"/>
</dbReference>
<evidence type="ECO:0000256" key="5">
    <source>
        <dbReference type="ARBA" id="ARBA00023015"/>
    </source>
</evidence>
<dbReference type="InterPro" id="IPR030842">
    <property type="entry name" value="TF_NusA_bacterial"/>
</dbReference>
<dbReference type="InterPro" id="IPR003029">
    <property type="entry name" value="S1_domain"/>
</dbReference>
<dbReference type="InterPro" id="IPR015946">
    <property type="entry name" value="KH_dom-like_a/b"/>
</dbReference>
<evidence type="ECO:0000259" key="8">
    <source>
        <dbReference type="PROSITE" id="PS50126"/>
    </source>
</evidence>
<comment type="similarity">
    <text evidence="7">Belongs to the NusA family.</text>
</comment>
<dbReference type="GO" id="GO:0005829">
    <property type="term" value="C:cytosol"/>
    <property type="evidence" value="ECO:0007669"/>
    <property type="project" value="TreeGrafter"/>
</dbReference>
<keyword evidence="1 7" id="KW-0806">Transcription termination</keyword>
<dbReference type="SMART" id="SM00322">
    <property type="entry name" value="KH"/>
    <property type="match status" value="2"/>
</dbReference>
<proteinExistence type="inferred from homology"/>
<dbReference type="FunFam" id="3.30.300.20:FF:000002">
    <property type="entry name" value="Transcription termination/antitermination protein NusA"/>
    <property type="match status" value="1"/>
</dbReference>
<reference evidence="9" key="1">
    <citation type="journal article" date="2020" name="mSystems">
        <title>Genome- and Community-Level Interaction Insights into Carbon Utilization and Element Cycling Functions of Hydrothermarchaeota in Hydrothermal Sediment.</title>
        <authorList>
            <person name="Zhou Z."/>
            <person name="Liu Y."/>
            <person name="Xu W."/>
            <person name="Pan J."/>
            <person name="Luo Z.H."/>
            <person name="Li M."/>
        </authorList>
    </citation>
    <scope>NUCLEOTIDE SEQUENCE [LARGE SCALE GENOMIC DNA]</scope>
    <source>
        <strain evidence="9">SpSt-655</strain>
    </source>
</reference>
<dbReference type="Pfam" id="PF26594">
    <property type="entry name" value="KH_NusA_2nd"/>
    <property type="match status" value="1"/>
</dbReference>
<dbReference type="PROSITE" id="PS50084">
    <property type="entry name" value="KH_TYPE_1"/>
    <property type="match status" value="1"/>
</dbReference>
<dbReference type="AlphaFoldDB" id="A0A7V4CHU6"/>
<keyword evidence="3 7" id="KW-0889">Transcription antitermination</keyword>
<dbReference type="SUPFAM" id="SSF54814">
    <property type="entry name" value="Prokaryotic type KH domain (KH-domain type II)"/>
    <property type="match status" value="2"/>
</dbReference>
<dbReference type="Pfam" id="PF13184">
    <property type="entry name" value="KH_NusA_1st"/>
    <property type="match status" value="1"/>
</dbReference>
<evidence type="ECO:0000256" key="3">
    <source>
        <dbReference type="ARBA" id="ARBA00022814"/>
    </source>
</evidence>